<dbReference type="Proteomes" id="UP000775547">
    <property type="component" value="Unassembled WGS sequence"/>
</dbReference>
<evidence type="ECO:0000313" key="1">
    <source>
        <dbReference type="EMBL" id="KAG5633387.1"/>
    </source>
</evidence>
<protein>
    <recommendedName>
        <fullName evidence="3">Peptidase S8/S53 domain-containing protein</fullName>
    </recommendedName>
</protein>
<sequence>ATPHVAGLVAYLIGKNGNSSPASIAALVKSLSVKGVLTGIRAYPFFKSAARRGLTRLTF</sequence>
<organism evidence="1 2">
    <name type="scientific">Asterophora parasitica</name>
    <dbReference type="NCBI Taxonomy" id="117018"/>
    <lineage>
        <taxon>Eukaryota</taxon>
        <taxon>Fungi</taxon>
        <taxon>Dikarya</taxon>
        <taxon>Basidiomycota</taxon>
        <taxon>Agaricomycotina</taxon>
        <taxon>Agaricomycetes</taxon>
        <taxon>Agaricomycetidae</taxon>
        <taxon>Agaricales</taxon>
        <taxon>Tricholomatineae</taxon>
        <taxon>Lyophyllaceae</taxon>
        <taxon>Asterophora</taxon>
    </lineage>
</organism>
<dbReference type="InterPro" id="IPR036852">
    <property type="entry name" value="Peptidase_S8/S53_dom_sf"/>
</dbReference>
<dbReference type="SUPFAM" id="SSF52743">
    <property type="entry name" value="Subtilisin-like"/>
    <property type="match status" value="1"/>
</dbReference>
<proteinExistence type="predicted"/>
<evidence type="ECO:0000313" key="2">
    <source>
        <dbReference type="Proteomes" id="UP000775547"/>
    </source>
</evidence>
<reference evidence="1" key="1">
    <citation type="submission" date="2020-07" db="EMBL/GenBank/DDBJ databases">
        <authorList>
            <person name="Nieuwenhuis M."/>
            <person name="Van De Peppel L.J.J."/>
        </authorList>
    </citation>
    <scope>NUCLEOTIDE SEQUENCE</scope>
    <source>
        <strain evidence="1">AP01</strain>
        <tissue evidence="1">Mycelium</tissue>
    </source>
</reference>
<dbReference type="GO" id="GO:0004252">
    <property type="term" value="F:serine-type endopeptidase activity"/>
    <property type="evidence" value="ECO:0007669"/>
    <property type="project" value="InterPro"/>
</dbReference>
<feature type="non-terminal residue" evidence="1">
    <location>
        <position position="1"/>
    </location>
</feature>
<dbReference type="Gene3D" id="3.40.50.200">
    <property type="entry name" value="Peptidase S8/S53 domain"/>
    <property type="match status" value="1"/>
</dbReference>
<gene>
    <name evidence="1" type="ORF">DXG03_007478</name>
</gene>
<accession>A0A9P7FR61</accession>
<dbReference type="EMBL" id="JABCKV010005515">
    <property type="protein sequence ID" value="KAG5633387.1"/>
    <property type="molecule type" value="Genomic_DNA"/>
</dbReference>
<comment type="caution">
    <text evidence="1">The sequence shown here is derived from an EMBL/GenBank/DDBJ whole genome shotgun (WGS) entry which is preliminary data.</text>
</comment>
<keyword evidence="2" id="KW-1185">Reference proteome</keyword>
<reference evidence="1" key="2">
    <citation type="submission" date="2021-10" db="EMBL/GenBank/DDBJ databases">
        <title>Phylogenomics reveals ancestral predisposition of the termite-cultivated fungus Termitomyces towards a domesticated lifestyle.</title>
        <authorList>
            <person name="Auxier B."/>
            <person name="Grum-Grzhimaylo A."/>
            <person name="Cardenas M.E."/>
            <person name="Lodge J.D."/>
            <person name="Laessoe T."/>
            <person name="Pedersen O."/>
            <person name="Smith M.E."/>
            <person name="Kuyper T.W."/>
            <person name="Franco-Molano E.A."/>
            <person name="Baroni T.J."/>
            <person name="Aanen D.K."/>
        </authorList>
    </citation>
    <scope>NUCLEOTIDE SEQUENCE</scope>
    <source>
        <strain evidence="1">AP01</strain>
        <tissue evidence="1">Mycelium</tissue>
    </source>
</reference>
<dbReference type="OrthoDB" id="19448at2759"/>
<name>A0A9P7FR61_9AGAR</name>
<evidence type="ECO:0008006" key="3">
    <source>
        <dbReference type="Google" id="ProtNLM"/>
    </source>
</evidence>
<dbReference type="GO" id="GO:0006508">
    <property type="term" value="P:proteolysis"/>
    <property type="evidence" value="ECO:0007669"/>
    <property type="project" value="InterPro"/>
</dbReference>
<dbReference type="AlphaFoldDB" id="A0A9P7FR61"/>